<dbReference type="PROSITE" id="PS51355">
    <property type="entry name" value="GLUTATHIONE_PEROXID_3"/>
    <property type="match status" value="1"/>
</dbReference>
<protein>
    <recommendedName>
        <fullName evidence="7">Glutathione peroxidase</fullName>
    </recommendedName>
</protein>
<proteinExistence type="inferred from homology"/>
<sequence>MGLLQGPLVAAFCTLFAVVYGQIQPCSQPASDNANIYDFTMLDITKTKNISLSDYRGKVVLVVNVATY</sequence>
<evidence type="ECO:0000256" key="1">
    <source>
        <dbReference type="ARBA" id="ARBA00006926"/>
    </source>
</evidence>
<dbReference type="Proteomes" id="UP001374579">
    <property type="component" value="Unassembled WGS sequence"/>
</dbReference>
<dbReference type="SUPFAM" id="SSF52833">
    <property type="entry name" value="Thioredoxin-like"/>
    <property type="match status" value="1"/>
</dbReference>
<dbReference type="InterPro" id="IPR000889">
    <property type="entry name" value="Glutathione_peroxidase"/>
</dbReference>
<feature type="signal peptide" evidence="4">
    <location>
        <begin position="1"/>
        <end position="21"/>
    </location>
</feature>
<evidence type="ECO:0000256" key="3">
    <source>
        <dbReference type="ARBA" id="ARBA00023002"/>
    </source>
</evidence>
<evidence type="ECO:0000313" key="5">
    <source>
        <dbReference type="EMBL" id="KAK7111400.1"/>
    </source>
</evidence>
<gene>
    <name evidence="5" type="ORF">V1264_011037</name>
</gene>
<reference evidence="5 6" key="1">
    <citation type="submission" date="2024-02" db="EMBL/GenBank/DDBJ databases">
        <title>Chromosome-scale genome assembly of the rough periwinkle Littorina saxatilis.</title>
        <authorList>
            <person name="De Jode A."/>
            <person name="Faria R."/>
            <person name="Formenti G."/>
            <person name="Sims Y."/>
            <person name="Smith T.P."/>
            <person name="Tracey A."/>
            <person name="Wood J.M.D."/>
            <person name="Zagrodzka Z.B."/>
            <person name="Johannesson K."/>
            <person name="Butlin R.K."/>
            <person name="Leder E.H."/>
        </authorList>
    </citation>
    <scope>NUCLEOTIDE SEQUENCE [LARGE SCALE GENOMIC DNA]</scope>
    <source>
        <strain evidence="5">Snail1</strain>
        <tissue evidence="5">Muscle</tissue>
    </source>
</reference>
<accession>A0AAN9BXE6</accession>
<name>A0AAN9BXE6_9CAEN</name>
<evidence type="ECO:0000256" key="4">
    <source>
        <dbReference type="SAM" id="SignalP"/>
    </source>
</evidence>
<dbReference type="Gene3D" id="3.40.30.10">
    <property type="entry name" value="Glutaredoxin"/>
    <property type="match status" value="1"/>
</dbReference>
<evidence type="ECO:0008006" key="7">
    <source>
        <dbReference type="Google" id="ProtNLM"/>
    </source>
</evidence>
<organism evidence="5 6">
    <name type="scientific">Littorina saxatilis</name>
    <dbReference type="NCBI Taxonomy" id="31220"/>
    <lineage>
        <taxon>Eukaryota</taxon>
        <taxon>Metazoa</taxon>
        <taxon>Spiralia</taxon>
        <taxon>Lophotrochozoa</taxon>
        <taxon>Mollusca</taxon>
        <taxon>Gastropoda</taxon>
        <taxon>Caenogastropoda</taxon>
        <taxon>Littorinimorpha</taxon>
        <taxon>Littorinoidea</taxon>
        <taxon>Littorinidae</taxon>
        <taxon>Littorina</taxon>
    </lineage>
</organism>
<keyword evidence="2" id="KW-0575">Peroxidase</keyword>
<keyword evidence="4" id="KW-0732">Signal</keyword>
<dbReference type="GO" id="GO:0006979">
    <property type="term" value="P:response to oxidative stress"/>
    <property type="evidence" value="ECO:0007669"/>
    <property type="project" value="InterPro"/>
</dbReference>
<evidence type="ECO:0000313" key="6">
    <source>
        <dbReference type="Proteomes" id="UP001374579"/>
    </source>
</evidence>
<dbReference type="InterPro" id="IPR036249">
    <property type="entry name" value="Thioredoxin-like_sf"/>
</dbReference>
<keyword evidence="6" id="KW-1185">Reference proteome</keyword>
<dbReference type="EMBL" id="JBAMIC010000002">
    <property type="protein sequence ID" value="KAK7111400.1"/>
    <property type="molecule type" value="Genomic_DNA"/>
</dbReference>
<feature type="chain" id="PRO_5043054128" description="Glutathione peroxidase" evidence="4">
    <location>
        <begin position="22"/>
        <end position="68"/>
    </location>
</feature>
<evidence type="ECO:0000256" key="2">
    <source>
        <dbReference type="ARBA" id="ARBA00022559"/>
    </source>
</evidence>
<dbReference type="AlphaFoldDB" id="A0AAN9BXE6"/>
<keyword evidence="3" id="KW-0560">Oxidoreductase</keyword>
<dbReference type="GO" id="GO:0004601">
    <property type="term" value="F:peroxidase activity"/>
    <property type="evidence" value="ECO:0007669"/>
    <property type="project" value="UniProtKB-KW"/>
</dbReference>
<comment type="similarity">
    <text evidence="1">Belongs to the glutathione peroxidase family.</text>
</comment>
<comment type="caution">
    <text evidence="5">The sequence shown here is derived from an EMBL/GenBank/DDBJ whole genome shotgun (WGS) entry which is preliminary data.</text>
</comment>